<gene>
    <name evidence="2" type="ORF">PCOL08062_LOCUS7929</name>
</gene>
<accession>A0A7R9TRE0</accession>
<sequence>MGEGDDAESVVPIVGVGHSMGGTGCAIAEMDAARRADGAPNTDARAQERTRARAGDGVGGLFTRLVLLEPVLFDAEAAAAPWSRCADRNLLYATTRARQRRWGNREELLAYLVAKGRPYAAWDARAVEAYADSATKLATRGGRDLELRCSPEVEAPFYLHPPIVVERLREIVCPVALLVGSASRHFDLLKRIPTVQYYERHCISRMRDATLHVVDGVGHFLPQEAPERIAAHVCRALGFDEAAAACAVAAMRARM</sequence>
<evidence type="ECO:0000313" key="2">
    <source>
        <dbReference type="EMBL" id="CAD8243054.1"/>
    </source>
</evidence>
<dbReference type="SUPFAM" id="SSF53474">
    <property type="entry name" value="alpha/beta-Hydrolases"/>
    <property type="match status" value="1"/>
</dbReference>
<feature type="domain" description="AB hydrolase-1" evidence="1">
    <location>
        <begin position="12"/>
        <end position="231"/>
    </location>
</feature>
<dbReference type="EMBL" id="HBDZ01010428">
    <property type="protein sequence ID" value="CAD8243054.1"/>
    <property type="molecule type" value="Transcribed_RNA"/>
</dbReference>
<name>A0A7R9TRE0_9VIRI</name>
<dbReference type="InterPro" id="IPR000073">
    <property type="entry name" value="AB_hydrolase_1"/>
</dbReference>
<dbReference type="Pfam" id="PF12697">
    <property type="entry name" value="Abhydrolase_6"/>
    <property type="match status" value="1"/>
</dbReference>
<dbReference type="Gene3D" id="3.40.50.1820">
    <property type="entry name" value="alpha/beta hydrolase"/>
    <property type="match status" value="1"/>
</dbReference>
<evidence type="ECO:0000259" key="1">
    <source>
        <dbReference type="Pfam" id="PF12697"/>
    </source>
</evidence>
<organism evidence="2">
    <name type="scientific">Prasinoderma coloniale</name>
    <dbReference type="NCBI Taxonomy" id="156133"/>
    <lineage>
        <taxon>Eukaryota</taxon>
        <taxon>Viridiplantae</taxon>
        <taxon>Prasinodermophyta</taxon>
        <taxon>Prasinodermophyceae</taxon>
        <taxon>Prasinodermales</taxon>
        <taxon>Prasinodermaceae</taxon>
        <taxon>Prasinoderma</taxon>
    </lineage>
</organism>
<proteinExistence type="predicted"/>
<reference evidence="2" key="1">
    <citation type="submission" date="2021-01" db="EMBL/GenBank/DDBJ databases">
        <authorList>
            <person name="Corre E."/>
            <person name="Pelletier E."/>
            <person name="Niang G."/>
            <person name="Scheremetjew M."/>
            <person name="Finn R."/>
            <person name="Kale V."/>
            <person name="Holt S."/>
            <person name="Cochrane G."/>
            <person name="Meng A."/>
            <person name="Brown T."/>
            <person name="Cohen L."/>
        </authorList>
    </citation>
    <scope>NUCLEOTIDE SEQUENCE</scope>
    <source>
        <strain evidence="2">CCMP1413</strain>
    </source>
</reference>
<dbReference type="AlphaFoldDB" id="A0A7R9TRE0"/>
<dbReference type="InterPro" id="IPR029058">
    <property type="entry name" value="AB_hydrolase_fold"/>
</dbReference>
<protein>
    <recommendedName>
        <fullName evidence="1">AB hydrolase-1 domain-containing protein</fullName>
    </recommendedName>
</protein>